<dbReference type="EMBL" id="CP030280">
    <property type="protein sequence ID" value="AWY99019.1"/>
    <property type="molecule type" value="Genomic_DNA"/>
</dbReference>
<protein>
    <submittedName>
        <fullName evidence="6">LacI family transcriptional regulator</fullName>
    </submittedName>
</protein>
<keyword evidence="2" id="KW-0805">Transcription regulation</keyword>
<dbReference type="RefSeq" id="WP_111920479.1">
    <property type="nucleotide sequence ID" value="NZ_CP030280.1"/>
</dbReference>
<dbReference type="Proteomes" id="UP000250003">
    <property type="component" value="Chromosome"/>
</dbReference>
<dbReference type="InterPro" id="IPR010982">
    <property type="entry name" value="Lambda_DNA-bd_dom_sf"/>
</dbReference>
<dbReference type="SMART" id="SM00354">
    <property type="entry name" value="HTH_LACI"/>
    <property type="match status" value="1"/>
</dbReference>
<dbReference type="Pfam" id="PF13377">
    <property type="entry name" value="Peripla_BP_3"/>
    <property type="match status" value="1"/>
</dbReference>
<sequence length="356" mass="40264">MKKRITIQDIADALGLSRNTISKALNGTGCVASDTKDLIFQKATELGYKQFSLLQDAEYECDKTITNREIALFTKSVPGSQYLSSTLLDSFQKKISALGYRLTIYVLRDTIISSCSLPENFNADSTDAILILELFDETYTNFLCNLETPTLFVDSFANPQNKTIASDILYMENKSSTYHLITHLLNTGCKKIGYVGDYLHCQSFFERWYGYKEAMHTNSCSNYKDFCILENDSSPYNNPSWLASKIQSLKELPDAFFCANDFLAICTIKALKSLNYKLPDDIKVAGFDDSPESQIVEPQLTTISIKGKDMGYIATNLLLNRIKYPDSPFTVTYTHTDIILPRFHKNYTLNTKMPLV</sequence>
<organism evidence="6 7">
    <name type="scientific">Blautia argi</name>
    <dbReference type="NCBI Taxonomy" id="1912897"/>
    <lineage>
        <taxon>Bacteria</taxon>
        <taxon>Bacillati</taxon>
        <taxon>Bacillota</taxon>
        <taxon>Clostridia</taxon>
        <taxon>Lachnospirales</taxon>
        <taxon>Lachnospiraceae</taxon>
        <taxon>Blautia</taxon>
    </lineage>
</organism>
<dbReference type="PANTHER" id="PTHR30146">
    <property type="entry name" value="LACI-RELATED TRANSCRIPTIONAL REPRESSOR"/>
    <property type="match status" value="1"/>
</dbReference>
<dbReference type="InterPro" id="IPR028082">
    <property type="entry name" value="Peripla_BP_I"/>
</dbReference>
<dbReference type="InterPro" id="IPR046335">
    <property type="entry name" value="LacI/GalR-like_sensor"/>
</dbReference>
<keyword evidence="4" id="KW-0804">Transcription</keyword>
<dbReference type="GO" id="GO:0000976">
    <property type="term" value="F:transcription cis-regulatory region binding"/>
    <property type="evidence" value="ECO:0007669"/>
    <property type="project" value="TreeGrafter"/>
</dbReference>
<dbReference type="AlphaFoldDB" id="A0A2Z4UDN8"/>
<evidence type="ECO:0000256" key="1">
    <source>
        <dbReference type="ARBA" id="ARBA00022491"/>
    </source>
</evidence>
<dbReference type="InterPro" id="IPR000843">
    <property type="entry name" value="HTH_LacI"/>
</dbReference>
<dbReference type="KEGG" id="blau:DQQ01_13750"/>
<evidence type="ECO:0000313" key="7">
    <source>
        <dbReference type="Proteomes" id="UP000250003"/>
    </source>
</evidence>
<keyword evidence="7" id="KW-1185">Reference proteome</keyword>
<dbReference type="CDD" id="cd01392">
    <property type="entry name" value="HTH_LacI"/>
    <property type="match status" value="1"/>
</dbReference>
<evidence type="ECO:0000313" key="6">
    <source>
        <dbReference type="EMBL" id="AWY99019.1"/>
    </source>
</evidence>
<keyword evidence="1" id="KW-0678">Repressor</keyword>
<evidence type="ECO:0000256" key="2">
    <source>
        <dbReference type="ARBA" id="ARBA00023015"/>
    </source>
</evidence>
<proteinExistence type="predicted"/>
<dbReference type="Gene3D" id="1.10.260.40">
    <property type="entry name" value="lambda repressor-like DNA-binding domains"/>
    <property type="match status" value="1"/>
</dbReference>
<dbReference type="GO" id="GO:0003700">
    <property type="term" value="F:DNA-binding transcription factor activity"/>
    <property type="evidence" value="ECO:0007669"/>
    <property type="project" value="TreeGrafter"/>
</dbReference>
<dbReference type="OrthoDB" id="43195at2"/>
<gene>
    <name evidence="6" type="ORF">DQQ01_13750</name>
</gene>
<evidence type="ECO:0000256" key="3">
    <source>
        <dbReference type="ARBA" id="ARBA00023125"/>
    </source>
</evidence>
<dbReference type="Pfam" id="PF00356">
    <property type="entry name" value="LacI"/>
    <property type="match status" value="1"/>
</dbReference>
<dbReference type="Gene3D" id="3.40.50.2300">
    <property type="match status" value="2"/>
</dbReference>
<feature type="domain" description="HTH lacI-type" evidence="5">
    <location>
        <begin position="5"/>
        <end position="49"/>
    </location>
</feature>
<accession>A0A2Z4UDN8</accession>
<evidence type="ECO:0000256" key="4">
    <source>
        <dbReference type="ARBA" id="ARBA00023163"/>
    </source>
</evidence>
<evidence type="ECO:0000259" key="5">
    <source>
        <dbReference type="PROSITE" id="PS50932"/>
    </source>
</evidence>
<dbReference type="SUPFAM" id="SSF53822">
    <property type="entry name" value="Periplasmic binding protein-like I"/>
    <property type="match status" value="1"/>
</dbReference>
<reference evidence="7" key="1">
    <citation type="submission" date="2018-06" db="EMBL/GenBank/DDBJ databases">
        <title>Description of Blautia argi sp. nov., a new anaerobic isolated from dog feces.</title>
        <authorList>
            <person name="Chang Y.-H."/>
            <person name="Paek J."/>
            <person name="Shin Y."/>
        </authorList>
    </citation>
    <scope>NUCLEOTIDE SEQUENCE [LARGE SCALE GENOMIC DNA]</scope>
    <source>
        <strain evidence="7">KCTC 15426</strain>
    </source>
</reference>
<name>A0A2Z4UDN8_9FIRM</name>
<dbReference type="SUPFAM" id="SSF47413">
    <property type="entry name" value="lambda repressor-like DNA-binding domains"/>
    <property type="match status" value="1"/>
</dbReference>
<dbReference type="PROSITE" id="PS50932">
    <property type="entry name" value="HTH_LACI_2"/>
    <property type="match status" value="1"/>
</dbReference>
<keyword evidence="3" id="KW-0238">DNA-binding</keyword>
<dbReference type="PANTHER" id="PTHR30146:SF148">
    <property type="entry name" value="HTH-TYPE TRANSCRIPTIONAL REPRESSOR PURR-RELATED"/>
    <property type="match status" value="1"/>
</dbReference>